<dbReference type="PANTHER" id="PTHR33406:SF13">
    <property type="entry name" value="MEMBRANE PROTEIN YDFJ"/>
    <property type="match status" value="1"/>
</dbReference>
<comment type="similarity">
    <text evidence="2">Belongs to the resistance-nodulation-cell division (RND) (TC 2.A.6) family. MmpL subfamily.</text>
</comment>
<evidence type="ECO:0000256" key="3">
    <source>
        <dbReference type="ARBA" id="ARBA00022475"/>
    </source>
</evidence>
<feature type="transmembrane region" description="Helical" evidence="7">
    <location>
        <begin position="649"/>
        <end position="678"/>
    </location>
</feature>
<proteinExistence type="inferred from homology"/>
<feature type="transmembrane region" description="Helical" evidence="7">
    <location>
        <begin position="529"/>
        <end position="547"/>
    </location>
</feature>
<evidence type="ECO:0000256" key="6">
    <source>
        <dbReference type="ARBA" id="ARBA00023136"/>
    </source>
</evidence>
<feature type="transmembrane region" description="Helical" evidence="7">
    <location>
        <begin position="312"/>
        <end position="331"/>
    </location>
</feature>
<keyword evidence="5 7" id="KW-1133">Transmembrane helix</keyword>
<dbReference type="Pfam" id="PF03176">
    <property type="entry name" value="MMPL"/>
    <property type="match status" value="2"/>
</dbReference>
<dbReference type="EMBL" id="CP126981">
    <property type="protein sequence ID" value="WIM87004.1"/>
    <property type="molecule type" value="Genomic_DNA"/>
</dbReference>
<dbReference type="Gene3D" id="1.20.1640.10">
    <property type="entry name" value="Multidrug efflux transporter AcrB transmembrane domain"/>
    <property type="match status" value="2"/>
</dbReference>
<evidence type="ECO:0000256" key="5">
    <source>
        <dbReference type="ARBA" id="ARBA00022989"/>
    </source>
</evidence>
<feature type="transmembrane region" description="Helical" evidence="7">
    <location>
        <begin position="600"/>
        <end position="618"/>
    </location>
</feature>
<accession>A0ABY8VTQ1</accession>
<keyword evidence="4 7" id="KW-0812">Transmembrane</keyword>
<dbReference type="PROSITE" id="PS50156">
    <property type="entry name" value="SSD"/>
    <property type="match status" value="1"/>
</dbReference>
<feature type="transmembrane region" description="Helical" evidence="7">
    <location>
        <begin position="185"/>
        <end position="203"/>
    </location>
</feature>
<dbReference type="Proteomes" id="UP001236585">
    <property type="component" value="Chromosome"/>
</dbReference>
<feature type="domain" description="SSD" evidence="8">
    <location>
        <begin position="212"/>
        <end position="333"/>
    </location>
</feature>
<dbReference type="RefSeq" id="WP_285186579.1">
    <property type="nucleotide sequence ID" value="NZ_CP126981.1"/>
</dbReference>
<evidence type="ECO:0000313" key="10">
    <source>
        <dbReference type="Proteomes" id="UP001236585"/>
    </source>
</evidence>
<evidence type="ECO:0000313" key="9">
    <source>
        <dbReference type="EMBL" id="WIM87004.1"/>
    </source>
</evidence>
<evidence type="ECO:0000256" key="4">
    <source>
        <dbReference type="ARBA" id="ARBA00022692"/>
    </source>
</evidence>
<feature type="transmembrane region" description="Helical" evidence="7">
    <location>
        <begin position="684"/>
        <end position="704"/>
    </location>
</feature>
<sequence length="1000" mass="106389">MMRLSGGLRRFRWLVFSGWLLALVPAIFLVLTSSGHLTGGGFEVPNSQSLRVHDALEAHYPDQGSSPLALVAAPRADASYEDMNAAAAFLQQVAKQQPDVVVVPNPAQPSPQPDRPYVVSLRLDGATNNSASDAAKKLRVKVGVQGERSGQMRDGRVRLYVIGQGALSTAAAANTKHDIAKAEQWNLPIILIVLLAVFGSIAAAAIPLALGIITVIITMGLVYLLSAYTVMSVFVTSTVSMFGIALAVDYSLFILMRYREELRAGRQPQEAIDAAMATSGLAVALSGMTVVASLTGIYLIDTPALTSMATGAILAVAVAMLTSTTMTPAVLTTFGRSAAKRSAALHWSRRAESTQSRFWTHWIGGVMHRPWGSAAAASVVLLAMAVPALSMVLGNSLLRQFNSSHEIRAGVSAASEALGPGALGPIQVLVTFPDGDASSATHTQTIAAIRDKIGHSPNILSVAPPVFADNNSSAMLSAMLSVDPEDLGARQTISWMRGHLPAAATGSAEISVGGPTALIKDFDDQVSKTQWLVLVFVALIAFVMLLLSIQSIFLALKGVVMTMLSVAAAYGSLVMVFQWGWLEKLGFLPITSIDSTVPPLVLAMTFGLSMDYEIFLLTRIRERFLQTGNTHDAVAYGVSTSARTITSAALIMIAVFIGFAFAGMPLVAEIGVACAVAIAVDATVVRLVMVPALMAVFAEWNWWLPAWLERILPSVDFEKPLPAVDLGDVLMIPDNISAPAVPSADLKIVLKSAARLKNLVPDAITVADPLAFIGCGRSSEAVKVKTKVKGGNYVASAASRQLAVIDPPAGVNGGTGQSAARKFVGNLSHRGGTRAAPRAIRPVHPVTLWRGRLAVALDALQADADADQPRFERRSPVETTHVQLPTGDRLQIPTGAETLRLKGYLILSRNTSRDYAEFAELVDTMDAENAAVVLAGMDRYYSGQSPRRQWIASQLVRRLADPHPADLDDDGWPESDAKADWEGVRQRCLAVAVAMLEEAR</sequence>
<dbReference type="SUPFAM" id="SSF82866">
    <property type="entry name" value="Multidrug efflux transporter AcrB transmembrane domain"/>
    <property type="match status" value="2"/>
</dbReference>
<reference evidence="9 10" key="1">
    <citation type="journal article" date="2023" name="Microbiol. Resour. Announc.">
        <title>Complete Genome Sequence of Mycobacterium wuenschmanii, a novel Nontuberculous Mycobacterium Isolated from a captive population of Amazon Milk Frogs.</title>
        <authorList>
            <person name="Hicks J."/>
            <person name="Zeineldin M."/>
            <person name="Ward H."/>
            <person name="Wuenschmann A."/>
            <person name="Camp P."/>
            <person name="Farrell D."/>
            <person name="Lehman K."/>
            <person name="Thacker T."/>
            <person name="Cuthbert E."/>
        </authorList>
    </citation>
    <scope>NUCLEOTIDE SEQUENCE [LARGE SCALE GENOMIC DNA]</scope>
    <source>
        <strain evidence="9 10">Wuenschmanii</strain>
    </source>
</reference>
<gene>
    <name evidence="9" type="ORF">PT015_19330</name>
</gene>
<organism evidence="9 10">
    <name type="scientific">Candidatus Mycobacterium wuenschmannii</name>
    <dbReference type="NCBI Taxonomy" id="3027808"/>
    <lineage>
        <taxon>Bacteria</taxon>
        <taxon>Bacillati</taxon>
        <taxon>Actinomycetota</taxon>
        <taxon>Actinomycetes</taxon>
        <taxon>Mycobacteriales</taxon>
        <taxon>Mycobacteriaceae</taxon>
        <taxon>Mycobacterium</taxon>
    </lineage>
</organism>
<dbReference type="InterPro" id="IPR000731">
    <property type="entry name" value="SSD"/>
</dbReference>
<dbReference type="InterPro" id="IPR050545">
    <property type="entry name" value="Mycobact_MmpL"/>
</dbReference>
<feature type="transmembrane region" description="Helical" evidence="7">
    <location>
        <begin position="559"/>
        <end position="580"/>
    </location>
</feature>
<feature type="transmembrane region" description="Helical" evidence="7">
    <location>
        <begin position="276"/>
        <end position="300"/>
    </location>
</feature>
<dbReference type="InterPro" id="IPR004869">
    <property type="entry name" value="MMPL_dom"/>
</dbReference>
<dbReference type="PANTHER" id="PTHR33406">
    <property type="entry name" value="MEMBRANE PROTEIN MJ1562-RELATED"/>
    <property type="match status" value="1"/>
</dbReference>
<evidence type="ECO:0000259" key="8">
    <source>
        <dbReference type="PROSITE" id="PS50156"/>
    </source>
</evidence>
<protein>
    <submittedName>
        <fullName evidence="9">MMPL family transporter</fullName>
    </submittedName>
</protein>
<feature type="transmembrane region" description="Helical" evidence="7">
    <location>
        <begin position="208"/>
        <end position="228"/>
    </location>
</feature>
<keyword evidence="10" id="KW-1185">Reference proteome</keyword>
<name>A0ABY8VTQ1_9MYCO</name>
<evidence type="ECO:0000256" key="1">
    <source>
        <dbReference type="ARBA" id="ARBA00004651"/>
    </source>
</evidence>
<keyword evidence="6 7" id="KW-0472">Membrane</keyword>
<evidence type="ECO:0000256" key="2">
    <source>
        <dbReference type="ARBA" id="ARBA00010157"/>
    </source>
</evidence>
<keyword evidence="3" id="KW-1003">Cell membrane</keyword>
<comment type="subcellular location">
    <subcellularLocation>
        <location evidence="1">Cell membrane</location>
        <topology evidence="1">Multi-pass membrane protein</topology>
    </subcellularLocation>
</comment>
<feature type="transmembrane region" description="Helical" evidence="7">
    <location>
        <begin position="234"/>
        <end position="255"/>
    </location>
</feature>
<feature type="transmembrane region" description="Helical" evidence="7">
    <location>
        <begin position="371"/>
        <end position="393"/>
    </location>
</feature>
<evidence type="ECO:0000256" key="7">
    <source>
        <dbReference type="SAM" id="Phobius"/>
    </source>
</evidence>